<dbReference type="PANTHER" id="PTHR34826:SF2">
    <property type="entry name" value="UPF0590 PROTEIN C409.17C"/>
    <property type="match status" value="1"/>
</dbReference>
<feature type="domain" description="Domain of unknown function at the cortex 1" evidence="1">
    <location>
        <begin position="13"/>
        <end position="231"/>
    </location>
</feature>
<protein>
    <recommendedName>
        <fullName evidence="1">Domain of unknown function at the cortex 1 domain-containing protein</fullName>
    </recommendedName>
</protein>
<proteinExistence type="predicted"/>
<dbReference type="AlphaFoldDB" id="A0A9N8HPA4"/>
<accession>A0A9N8HPA4</accession>
<dbReference type="OrthoDB" id="418495at2759"/>
<dbReference type="Proteomes" id="UP001153069">
    <property type="component" value="Unassembled WGS sequence"/>
</dbReference>
<dbReference type="InterPro" id="IPR013897">
    <property type="entry name" value="Duc1"/>
</dbReference>
<evidence type="ECO:0000313" key="2">
    <source>
        <dbReference type="EMBL" id="CAB9522473.1"/>
    </source>
</evidence>
<name>A0A9N8HPA4_9STRA</name>
<reference evidence="2" key="1">
    <citation type="submission" date="2020-06" db="EMBL/GenBank/DDBJ databases">
        <authorList>
            <consortium name="Plant Systems Biology data submission"/>
        </authorList>
    </citation>
    <scope>NUCLEOTIDE SEQUENCE</scope>
    <source>
        <strain evidence="2">D6</strain>
    </source>
</reference>
<gene>
    <name evidence="2" type="ORF">SEMRO_1307_G261310.1</name>
</gene>
<organism evidence="2 3">
    <name type="scientific">Seminavis robusta</name>
    <dbReference type="NCBI Taxonomy" id="568900"/>
    <lineage>
        <taxon>Eukaryota</taxon>
        <taxon>Sar</taxon>
        <taxon>Stramenopiles</taxon>
        <taxon>Ochrophyta</taxon>
        <taxon>Bacillariophyta</taxon>
        <taxon>Bacillariophyceae</taxon>
        <taxon>Bacillariophycidae</taxon>
        <taxon>Naviculales</taxon>
        <taxon>Naviculaceae</taxon>
        <taxon>Seminavis</taxon>
    </lineage>
</organism>
<dbReference type="EMBL" id="CAICTM010001305">
    <property type="protein sequence ID" value="CAB9522473.1"/>
    <property type="molecule type" value="Genomic_DNA"/>
</dbReference>
<evidence type="ECO:0000313" key="3">
    <source>
        <dbReference type="Proteomes" id="UP001153069"/>
    </source>
</evidence>
<dbReference type="PANTHER" id="PTHR34826">
    <property type="entry name" value="UPF0590 PROTEIN C409.17C"/>
    <property type="match status" value="1"/>
</dbReference>
<sequence>MNNTANTSIYAVDKETGKRCWVNSKTPNTVANDCLEGEMTLLMRDGQHPYFEGKQRRFDLQVQFRLKQNAKTMWYGVELDESLNLGTLQRMTTKAALGFCQKMNPGAFHSSISKDPCMVFKVDNSMDRIAQTAPGDLPPCLGEAVEESSESIQRRKKAGVEWNTNDTYTISCFSSYFDFLTWSIMNMPGLPTIDATKLVGNQPFRFVMYTLKDEDGSHTPENKDYIFNLELSNTEKTSLGPAAQEWIEQQKKKEAESASIRRPARKSRAGRLLMKGRLSMTGRLSIGGNRRRLSGLSLFDHHA</sequence>
<comment type="caution">
    <text evidence="2">The sequence shown here is derived from an EMBL/GenBank/DDBJ whole genome shotgun (WGS) entry which is preliminary data.</text>
</comment>
<dbReference type="Pfam" id="PF08588">
    <property type="entry name" value="Duc1"/>
    <property type="match status" value="1"/>
</dbReference>
<evidence type="ECO:0000259" key="1">
    <source>
        <dbReference type="Pfam" id="PF08588"/>
    </source>
</evidence>
<keyword evidence="3" id="KW-1185">Reference proteome</keyword>